<organism evidence="4">
    <name type="scientific">Streptococcus infantis SK1302</name>
    <dbReference type="NCBI Taxonomy" id="871237"/>
    <lineage>
        <taxon>Bacteria</taxon>
        <taxon>Bacillati</taxon>
        <taxon>Bacillota</taxon>
        <taxon>Bacilli</taxon>
        <taxon>Lactobacillales</taxon>
        <taxon>Streptococcaceae</taxon>
        <taxon>Streptococcus</taxon>
    </lineage>
</organism>
<dbReference type="Pfam" id="PF02525">
    <property type="entry name" value="Flavodoxin_2"/>
    <property type="match status" value="1"/>
</dbReference>
<evidence type="ECO:0000313" key="4">
    <source>
        <dbReference type="EMBL" id="EFO53382.1"/>
    </source>
</evidence>
<evidence type="ECO:0000256" key="2">
    <source>
        <dbReference type="ARBA" id="ARBA00023002"/>
    </source>
</evidence>
<protein>
    <submittedName>
        <fullName evidence="4">NADPH-dependent FMN reductase</fullName>
    </submittedName>
</protein>
<comment type="caution">
    <text evidence="4">The sequence shown here is derived from an EMBL/GenBank/DDBJ whole genome shotgun (WGS) entry which is preliminary data.</text>
</comment>
<dbReference type="InterPro" id="IPR003680">
    <property type="entry name" value="Flavodoxin_fold"/>
</dbReference>
<sequence length="212" mass="24583">MKILVINGHPDKESYCQAIFQTIVENIDSGRHELEVINLNEEDFDPVLRYGYRKRMEEDSFILPSQELIQWADHLIFVYPIWWSSMPSLMKGWIDRVFTPGIAYSANDQGSFIWNYLRGKQFKKLLKGKTASIYATSMAPTWWYKIFSGPFNIPDSYGISVLKNAVLNHCGIKTKRVSILGEVGRDVNTASMREEHLQKVAEEVKNYHETKK</sequence>
<dbReference type="InterPro" id="IPR051545">
    <property type="entry name" value="NAD(P)H_dehydrogenase_qn"/>
</dbReference>
<proteinExistence type="inferred from homology"/>
<dbReference type="PANTHER" id="PTHR10204">
    <property type="entry name" value="NAD P H OXIDOREDUCTASE-RELATED"/>
    <property type="match status" value="1"/>
</dbReference>
<dbReference type="InterPro" id="IPR029039">
    <property type="entry name" value="Flavoprotein-like_sf"/>
</dbReference>
<gene>
    <name evidence="4" type="ORF">SIN_1908</name>
</gene>
<dbReference type="PANTHER" id="PTHR10204:SF34">
    <property type="entry name" value="NAD(P)H DEHYDROGENASE [QUINONE] 1 ISOFORM 1"/>
    <property type="match status" value="1"/>
</dbReference>
<keyword evidence="2" id="KW-0560">Oxidoreductase</keyword>
<dbReference type="EMBL" id="AEDY01000133">
    <property type="protein sequence ID" value="EFO53382.1"/>
    <property type="molecule type" value="Genomic_DNA"/>
</dbReference>
<accession>A0ABN0B2K7</accession>
<reference evidence="4" key="1">
    <citation type="submission" date="2010-09" db="EMBL/GenBank/DDBJ databases">
        <authorList>
            <person name="Daugherty S.C."/>
            <person name="Kilian M."/>
            <person name="Tettelin H."/>
        </authorList>
    </citation>
    <scope>NUCLEOTIDE SEQUENCE [LARGE SCALE GENOMIC DNA]</scope>
    <source>
        <strain evidence="4">SK1302</strain>
    </source>
</reference>
<dbReference type="SUPFAM" id="SSF52218">
    <property type="entry name" value="Flavoproteins"/>
    <property type="match status" value="1"/>
</dbReference>
<evidence type="ECO:0000259" key="3">
    <source>
        <dbReference type="Pfam" id="PF02525"/>
    </source>
</evidence>
<dbReference type="Gene3D" id="3.40.50.360">
    <property type="match status" value="1"/>
</dbReference>
<feature type="domain" description="Flavodoxin-like fold" evidence="3">
    <location>
        <begin position="1"/>
        <end position="202"/>
    </location>
</feature>
<comment type="similarity">
    <text evidence="1">Belongs to the NAD(P)H dehydrogenase (quinone) family.</text>
</comment>
<evidence type="ECO:0000256" key="1">
    <source>
        <dbReference type="ARBA" id="ARBA00006252"/>
    </source>
</evidence>
<name>A0ABN0B2K7_9STRE</name>